<comment type="caution">
    <text evidence="3">The sequence shown here is derived from an EMBL/GenBank/DDBJ whole genome shotgun (WGS) entry which is preliminary data.</text>
</comment>
<feature type="domain" description="Fumarylacetoacetase-like C-terminal" evidence="2">
    <location>
        <begin position="36"/>
        <end position="229"/>
    </location>
</feature>
<dbReference type="EMBL" id="JAASQI010000002">
    <property type="protein sequence ID" value="NIJ56947.1"/>
    <property type="molecule type" value="Genomic_DNA"/>
</dbReference>
<dbReference type="InterPro" id="IPR036663">
    <property type="entry name" value="Fumarylacetoacetase_C_sf"/>
</dbReference>
<sequence length="238" mass="25369">MTSQTQTDTPDYVIPAPPQPSIAVAHSRSRFPVRRIYCIGRNYAAHVAEMGGHADRDPPIFFQKPADAVVDAGTTIPYPSQTNNLHHEVELVVAIGKAGHDIAENEANGHIWGYGVGLDLTRRDIQSREGKPWEIAKAFDRSFPAGPLSPVSETGLLTQGRIALSVNGVVAQESDIGLLIWKIPEIIARLSAFFELAPGDVILTGTPHGVGPLVPGDNLVASVEGLEPLTLAIGPKVA</sequence>
<dbReference type="SUPFAM" id="SSF56529">
    <property type="entry name" value="FAH"/>
    <property type="match status" value="1"/>
</dbReference>
<name>A0ABX0UVG1_9HYPH</name>
<reference evidence="3 4" key="1">
    <citation type="submission" date="2020-03" db="EMBL/GenBank/DDBJ databases">
        <title>Genomic Encyclopedia of Type Strains, Phase IV (KMG-IV): sequencing the most valuable type-strain genomes for metagenomic binning, comparative biology and taxonomic classification.</title>
        <authorList>
            <person name="Goeker M."/>
        </authorList>
    </citation>
    <scope>NUCLEOTIDE SEQUENCE [LARGE SCALE GENOMIC DNA]</scope>
    <source>
        <strain evidence="3 4">DSM 103870</strain>
    </source>
</reference>
<dbReference type="EC" id="3.7.1.20" evidence="3"/>
<accession>A0ABX0UVG1</accession>
<gene>
    <name evidence="3" type="ORF">FHS82_000773</name>
</gene>
<dbReference type="InterPro" id="IPR011234">
    <property type="entry name" value="Fumarylacetoacetase-like_C"/>
</dbReference>
<dbReference type="Proteomes" id="UP001429580">
    <property type="component" value="Unassembled WGS sequence"/>
</dbReference>
<dbReference type="Pfam" id="PF01557">
    <property type="entry name" value="FAA_hydrolase"/>
    <property type="match status" value="1"/>
</dbReference>
<evidence type="ECO:0000313" key="4">
    <source>
        <dbReference type="Proteomes" id="UP001429580"/>
    </source>
</evidence>
<keyword evidence="1" id="KW-0479">Metal-binding</keyword>
<keyword evidence="3" id="KW-0378">Hydrolase</keyword>
<keyword evidence="4" id="KW-1185">Reference proteome</keyword>
<evidence type="ECO:0000259" key="2">
    <source>
        <dbReference type="Pfam" id="PF01557"/>
    </source>
</evidence>
<organism evidence="3 4">
    <name type="scientific">Pseudochelatococcus lubricantis</name>
    <dbReference type="NCBI Taxonomy" id="1538102"/>
    <lineage>
        <taxon>Bacteria</taxon>
        <taxon>Pseudomonadati</taxon>
        <taxon>Pseudomonadota</taxon>
        <taxon>Alphaproteobacteria</taxon>
        <taxon>Hyphomicrobiales</taxon>
        <taxon>Chelatococcaceae</taxon>
        <taxon>Pseudochelatococcus</taxon>
    </lineage>
</organism>
<dbReference type="PANTHER" id="PTHR11820">
    <property type="entry name" value="ACYLPYRUVASE"/>
    <property type="match status" value="1"/>
</dbReference>
<evidence type="ECO:0000313" key="3">
    <source>
        <dbReference type="EMBL" id="NIJ56947.1"/>
    </source>
</evidence>
<dbReference type="PANTHER" id="PTHR11820:SF90">
    <property type="entry name" value="FLUTATHIONE S-TRANSFERASE"/>
    <property type="match status" value="1"/>
</dbReference>
<dbReference type="Gene3D" id="3.90.850.10">
    <property type="entry name" value="Fumarylacetoacetase-like, C-terminal domain"/>
    <property type="match status" value="1"/>
</dbReference>
<proteinExistence type="predicted"/>
<evidence type="ECO:0000256" key="1">
    <source>
        <dbReference type="ARBA" id="ARBA00022723"/>
    </source>
</evidence>
<dbReference type="GO" id="GO:0034545">
    <property type="term" value="F:fumarylpyruvate hydrolase activity"/>
    <property type="evidence" value="ECO:0007669"/>
    <property type="project" value="UniProtKB-EC"/>
</dbReference>
<dbReference type="RefSeq" id="WP_166949014.1">
    <property type="nucleotide sequence ID" value="NZ_JAASQI010000002.1"/>
</dbReference>
<protein>
    <submittedName>
        <fullName evidence="3">Fumarylpyruvate hydrolase</fullName>
        <ecNumber evidence="3">3.7.1.20</ecNumber>
    </submittedName>
</protein>